<dbReference type="EMBL" id="CM000311">
    <property type="protein sequence ID" value="EEQ46422.1"/>
    <property type="molecule type" value="Genomic_DNA"/>
</dbReference>
<evidence type="ECO:0000313" key="3">
    <source>
        <dbReference type="Proteomes" id="UP000001429"/>
    </source>
</evidence>
<dbReference type="HOGENOM" id="CLU_2072814_0_0_1"/>
<feature type="compositionally biased region" description="Acidic residues" evidence="1">
    <location>
        <begin position="1"/>
        <end position="10"/>
    </location>
</feature>
<reference evidence="2 3" key="1">
    <citation type="journal article" date="2009" name="Nature">
        <title>Evolution of pathogenicity and sexual reproduction in eight Candida genomes.</title>
        <authorList>
            <person name="Butler G."/>
            <person name="Rasmussen M.D."/>
            <person name="Lin M.F."/>
            <person name="Santos M.A."/>
            <person name="Sakthikumar S."/>
            <person name="Munro C.A."/>
            <person name="Rheinbay E."/>
            <person name="Grabherr M."/>
            <person name="Forche A."/>
            <person name="Reedy J.L."/>
            <person name="Agrafioti I."/>
            <person name="Arnaud M.B."/>
            <person name="Bates S."/>
            <person name="Brown A.J."/>
            <person name="Brunke S."/>
            <person name="Costanzo M.C."/>
            <person name="Fitzpatrick D.A."/>
            <person name="de Groot P.W."/>
            <person name="Harris D."/>
            <person name="Hoyer L.L."/>
            <person name="Hube B."/>
            <person name="Klis F.M."/>
            <person name="Kodira C."/>
            <person name="Lennard N."/>
            <person name="Logue M.E."/>
            <person name="Martin R."/>
            <person name="Neiman A.M."/>
            <person name="Nikolaou E."/>
            <person name="Quail M.A."/>
            <person name="Quinn J."/>
            <person name="Santos M.C."/>
            <person name="Schmitzberger F.F."/>
            <person name="Sherlock G."/>
            <person name="Shah P."/>
            <person name="Silverstein K.A."/>
            <person name="Skrzypek M.S."/>
            <person name="Soll D."/>
            <person name="Staggs R."/>
            <person name="Stansfield I."/>
            <person name="Stumpf M.P."/>
            <person name="Sudbery P.E."/>
            <person name="Srikantha T."/>
            <person name="Zeng Q."/>
            <person name="Berman J."/>
            <person name="Berriman M."/>
            <person name="Heitman J."/>
            <person name="Gow N.A."/>
            <person name="Lorenz M.C."/>
            <person name="Birren B.W."/>
            <person name="Kellis M."/>
            <person name="Cuomo C.A."/>
        </authorList>
    </citation>
    <scope>NUCLEOTIDE SEQUENCE [LARGE SCALE GENOMIC DNA]</scope>
    <source>
        <strain evidence="2 3">WO-1</strain>
    </source>
</reference>
<organism evidence="2 3">
    <name type="scientific">Candida albicans (strain WO-1)</name>
    <name type="common">Yeast</name>
    <dbReference type="NCBI Taxonomy" id="294748"/>
    <lineage>
        <taxon>Eukaryota</taxon>
        <taxon>Fungi</taxon>
        <taxon>Dikarya</taxon>
        <taxon>Ascomycota</taxon>
        <taxon>Saccharomycotina</taxon>
        <taxon>Pichiomycetes</taxon>
        <taxon>Debaryomycetaceae</taxon>
        <taxon>Candida/Lodderomyces clade</taxon>
        <taxon>Candida</taxon>
    </lineage>
</organism>
<proteinExistence type="predicted"/>
<evidence type="ECO:0000313" key="2">
    <source>
        <dbReference type="EMBL" id="EEQ46422.1"/>
    </source>
</evidence>
<dbReference type="Proteomes" id="UP000001429">
    <property type="component" value="Chromosome 5"/>
</dbReference>
<gene>
    <name evidence="2" type="ORF">CAWG_04776</name>
</gene>
<evidence type="ECO:0000256" key="1">
    <source>
        <dbReference type="SAM" id="MobiDB-lite"/>
    </source>
</evidence>
<name>C4YRR9_CANAW</name>
<dbReference type="PaxDb" id="5476-C4YRR9"/>
<protein>
    <submittedName>
        <fullName evidence="2">Uncharacterized protein</fullName>
    </submittedName>
</protein>
<dbReference type="AlphaFoldDB" id="C4YRR9"/>
<keyword evidence="3" id="KW-1185">Reference proteome</keyword>
<dbReference type="OMA" id="DSWLRND"/>
<sequence>MQDTREEEEGQEKHGLSFHQTQNNSVQIIDSWLRNDIKKKDKKKRKKKKPDVQSYLRMLTNDQKLNLELIRLGAVIPSFLCNQSEIIMSLVKYVCFYYKCHVCMLYVIQRFLLSFIILSIV</sequence>
<accession>C4YRR9</accession>
<feature type="region of interest" description="Disordered" evidence="1">
    <location>
        <begin position="1"/>
        <end position="23"/>
    </location>
</feature>
<dbReference type="VEuPathDB" id="FungiDB:CAWG_04776"/>